<dbReference type="EMBL" id="BSFQ01000012">
    <property type="protein sequence ID" value="GLL12175.1"/>
    <property type="molecule type" value="Genomic_DNA"/>
</dbReference>
<gene>
    <name evidence="2" type="ORF">GCM10017577_33160</name>
</gene>
<reference evidence="2" key="2">
    <citation type="submission" date="2023-01" db="EMBL/GenBank/DDBJ databases">
        <authorList>
            <person name="Sun Q."/>
            <person name="Evtushenko L."/>
        </authorList>
    </citation>
    <scope>NUCLEOTIDE SEQUENCE</scope>
    <source>
        <strain evidence="2">VKM Ac-1069</strain>
    </source>
</reference>
<reference evidence="2" key="1">
    <citation type="journal article" date="2014" name="Int. J. Syst. Evol. Microbiol.">
        <title>Complete genome sequence of Corynebacterium casei LMG S-19264T (=DSM 44701T), isolated from a smear-ripened cheese.</title>
        <authorList>
            <consortium name="US DOE Joint Genome Institute (JGI-PGF)"/>
            <person name="Walter F."/>
            <person name="Albersmeier A."/>
            <person name="Kalinowski J."/>
            <person name="Ruckert C."/>
        </authorList>
    </citation>
    <scope>NUCLEOTIDE SEQUENCE</scope>
    <source>
        <strain evidence="2">VKM Ac-1069</strain>
    </source>
</reference>
<feature type="compositionally biased region" description="Polar residues" evidence="1">
    <location>
        <begin position="1"/>
        <end position="10"/>
    </location>
</feature>
<dbReference type="AlphaFoldDB" id="A0A9W6NWA5"/>
<feature type="compositionally biased region" description="Acidic residues" evidence="1">
    <location>
        <begin position="65"/>
        <end position="75"/>
    </location>
</feature>
<evidence type="ECO:0000313" key="2">
    <source>
        <dbReference type="EMBL" id="GLL12175.1"/>
    </source>
</evidence>
<protein>
    <submittedName>
        <fullName evidence="2">Uncharacterized protein</fullName>
    </submittedName>
</protein>
<sequence>MAVMSASSTLPDADEEQHVLAALYGDEADIDTPGTTDTGDTTDSPDTTDTRLPGVPSAFDPQVDAPEEEGRDARR</sequence>
<comment type="caution">
    <text evidence="2">The sequence shown here is derived from an EMBL/GenBank/DDBJ whole genome shotgun (WGS) entry which is preliminary data.</text>
</comment>
<keyword evidence="3" id="KW-1185">Reference proteome</keyword>
<organism evidence="2 3">
    <name type="scientific">Pseudonocardia halophobica</name>
    <dbReference type="NCBI Taxonomy" id="29401"/>
    <lineage>
        <taxon>Bacteria</taxon>
        <taxon>Bacillati</taxon>
        <taxon>Actinomycetota</taxon>
        <taxon>Actinomycetes</taxon>
        <taxon>Pseudonocardiales</taxon>
        <taxon>Pseudonocardiaceae</taxon>
        <taxon>Pseudonocardia</taxon>
    </lineage>
</organism>
<name>A0A9W6NWA5_9PSEU</name>
<dbReference type="Proteomes" id="UP001143463">
    <property type="component" value="Unassembled WGS sequence"/>
</dbReference>
<evidence type="ECO:0000256" key="1">
    <source>
        <dbReference type="SAM" id="MobiDB-lite"/>
    </source>
</evidence>
<feature type="region of interest" description="Disordered" evidence="1">
    <location>
        <begin position="1"/>
        <end position="75"/>
    </location>
</feature>
<feature type="compositionally biased region" description="Low complexity" evidence="1">
    <location>
        <begin position="31"/>
        <end position="47"/>
    </location>
</feature>
<accession>A0A9W6NWA5</accession>
<proteinExistence type="predicted"/>
<evidence type="ECO:0000313" key="3">
    <source>
        <dbReference type="Proteomes" id="UP001143463"/>
    </source>
</evidence>